<gene>
    <name evidence="1" type="ORF">PIBRA_LOCUS8559</name>
</gene>
<dbReference type="Proteomes" id="UP001152562">
    <property type="component" value="Unassembled WGS sequence"/>
</dbReference>
<name>A0A9P0TI52_PIEBR</name>
<evidence type="ECO:0000313" key="2">
    <source>
        <dbReference type="Proteomes" id="UP001152562"/>
    </source>
</evidence>
<keyword evidence="2" id="KW-1185">Reference proteome</keyword>
<organism evidence="1 2">
    <name type="scientific">Pieris brassicae</name>
    <name type="common">White butterfly</name>
    <name type="synonym">Large white butterfly</name>
    <dbReference type="NCBI Taxonomy" id="7116"/>
    <lineage>
        <taxon>Eukaryota</taxon>
        <taxon>Metazoa</taxon>
        <taxon>Ecdysozoa</taxon>
        <taxon>Arthropoda</taxon>
        <taxon>Hexapoda</taxon>
        <taxon>Insecta</taxon>
        <taxon>Pterygota</taxon>
        <taxon>Neoptera</taxon>
        <taxon>Endopterygota</taxon>
        <taxon>Lepidoptera</taxon>
        <taxon>Glossata</taxon>
        <taxon>Ditrysia</taxon>
        <taxon>Papilionoidea</taxon>
        <taxon>Pieridae</taxon>
        <taxon>Pierinae</taxon>
        <taxon>Pieris</taxon>
    </lineage>
</organism>
<reference evidence="1" key="1">
    <citation type="submission" date="2022-05" db="EMBL/GenBank/DDBJ databases">
        <authorList>
            <person name="Okamura Y."/>
        </authorList>
    </citation>
    <scope>NUCLEOTIDE SEQUENCE</scope>
</reference>
<accession>A0A9P0TI52</accession>
<dbReference type="AlphaFoldDB" id="A0A9P0TI52"/>
<comment type="caution">
    <text evidence="1">The sequence shown here is derived from an EMBL/GenBank/DDBJ whole genome shotgun (WGS) entry which is preliminary data.</text>
</comment>
<proteinExistence type="predicted"/>
<evidence type="ECO:0000313" key="1">
    <source>
        <dbReference type="EMBL" id="CAH4032135.1"/>
    </source>
</evidence>
<dbReference type="EMBL" id="CALOZG010000027">
    <property type="protein sequence ID" value="CAH4032135.1"/>
    <property type="molecule type" value="Genomic_DNA"/>
</dbReference>
<protein>
    <submittedName>
        <fullName evidence="1">Uncharacterized protein</fullName>
    </submittedName>
</protein>
<sequence length="113" mass="12746">MTNKLIDNNLRQVSQVLERLTLTGASRNDNEDVNSQLGSMGCGGQRWPGEPVASRICCARPPYLRPYECSGKQCLSRTARSCTSILLRTYAPRVSFVFYNKNDRESDLMYTCT</sequence>